<organism evidence="3 4">
    <name type="scientific">Mycobacterium persicum</name>
    <dbReference type="NCBI Taxonomy" id="1487726"/>
    <lineage>
        <taxon>Bacteria</taxon>
        <taxon>Bacillati</taxon>
        <taxon>Actinomycetota</taxon>
        <taxon>Actinomycetes</taxon>
        <taxon>Mycobacteriales</taxon>
        <taxon>Mycobacteriaceae</taxon>
        <taxon>Mycobacterium</taxon>
    </lineage>
</organism>
<comment type="caution">
    <text evidence="3">The sequence shown here is derived from an EMBL/GenBank/DDBJ whole genome shotgun (WGS) entry which is preliminary data.</text>
</comment>
<evidence type="ECO:0008006" key="5">
    <source>
        <dbReference type="Google" id="ProtNLM"/>
    </source>
</evidence>
<keyword evidence="1" id="KW-0175">Coiled coil</keyword>
<sequence length="160" mass="17810">MERLPEMTSKVTTLVPATGMEHPGRIADDGTPRPDPEVPERARRRTFTAKYKPEVLAAYEAAPDGEKGSALRREGLYSSHIVEWRRARDAGALAGLAAPRGRKRRDPQAERIAELEADKQRLEQELAKSRFVVDVQAKLHAYAGDHCQVPAGSSRLSSWR</sequence>
<reference evidence="3 4" key="1">
    <citation type="submission" date="2018-09" db="EMBL/GenBank/DDBJ databases">
        <authorList>
            <person name="Tagini F."/>
        </authorList>
    </citation>
    <scope>NUCLEOTIDE SEQUENCE [LARGE SCALE GENOMIC DNA]</scope>
    <source>
        <strain evidence="3 4">MK4</strain>
    </source>
</reference>
<name>A0ABY6RI83_9MYCO</name>
<evidence type="ECO:0000313" key="4">
    <source>
        <dbReference type="Proteomes" id="UP000271464"/>
    </source>
</evidence>
<accession>A0ABY6RI83</accession>
<evidence type="ECO:0000256" key="2">
    <source>
        <dbReference type="SAM" id="MobiDB-lite"/>
    </source>
</evidence>
<evidence type="ECO:0000256" key="1">
    <source>
        <dbReference type="SAM" id="Coils"/>
    </source>
</evidence>
<gene>
    <name evidence="3" type="ORF">LAUMK4_02525</name>
</gene>
<evidence type="ECO:0000313" key="3">
    <source>
        <dbReference type="EMBL" id="VAZ93637.1"/>
    </source>
</evidence>
<protein>
    <recommendedName>
        <fullName evidence="5">Transposase</fullName>
    </recommendedName>
</protein>
<feature type="compositionally biased region" description="Basic and acidic residues" evidence="2">
    <location>
        <begin position="22"/>
        <end position="39"/>
    </location>
</feature>
<keyword evidence="4" id="KW-1185">Reference proteome</keyword>
<feature type="coiled-coil region" evidence="1">
    <location>
        <begin position="105"/>
        <end position="132"/>
    </location>
</feature>
<proteinExistence type="predicted"/>
<feature type="region of interest" description="Disordered" evidence="2">
    <location>
        <begin position="1"/>
        <end position="39"/>
    </location>
</feature>
<dbReference type="EMBL" id="UPHM01000056">
    <property type="protein sequence ID" value="VAZ93637.1"/>
    <property type="molecule type" value="Genomic_DNA"/>
</dbReference>
<dbReference type="Proteomes" id="UP000271464">
    <property type="component" value="Unassembled WGS sequence"/>
</dbReference>